<feature type="transmembrane region" description="Helical" evidence="1">
    <location>
        <begin position="71"/>
        <end position="93"/>
    </location>
</feature>
<gene>
    <name evidence="3" type="ordered locus">Psta_2913</name>
</gene>
<dbReference type="CDD" id="cd00198">
    <property type="entry name" value="vWFA"/>
    <property type="match status" value="1"/>
</dbReference>
<dbReference type="Gene3D" id="3.40.50.410">
    <property type="entry name" value="von Willebrand factor, type A domain"/>
    <property type="match status" value="1"/>
</dbReference>
<evidence type="ECO:0000313" key="4">
    <source>
        <dbReference type="Proteomes" id="UP000001887"/>
    </source>
</evidence>
<dbReference type="Proteomes" id="UP000001887">
    <property type="component" value="Chromosome"/>
</dbReference>
<feature type="domain" description="VWFA" evidence="2">
    <location>
        <begin position="102"/>
        <end position="263"/>
    </location>
</feature>
<dbReference type="InterPro" id="IPR029062">
    <property type="entry name" value="Class_I_gatase-like"/>
</dbReference>
<feature type="transmembrane region" description="Helical" evidence="1">
    <location>
        <begin position="774"/>
        <end position="794"/>
    </location>
</feature>
<feature type="transmembrane region" description="Helical" evidence="1">
    <location>
        <begin position="38"/>
        <end position="59"/>
    </location>
</feature>
<dbReference type="CDD" id="cd03143">
    <property type="entry name" value="A4_beta-galactosidase_middle_domain"/>
    <property type="match status" value="1"/>
</dbReference>
<dbReference type="KEGG" id="psl:Psta_2913"/>
<dbReference type="AlphaFoldDB" id="D2R8N7"/>
<dbReference type="PROSITE" id="PS50234">
    <property type="entry name" value="VWFA"/>
    <property type="match status" value="1"/>
</dbReference>
<protein>
    <recommendedName>
        <fullName evidence="2">VWFA domain-containing protein</fullName>
    </recommendedName>
</protein>
<dbReference type="PANTHER" id="PTHR37947:SF1">
    <property type="entry name" value="BLL2462 PROTEIN"/>
    <property type="match status" value="1"/>
</dbReference>
<dbReference type="Gene3D" id="3.40.50.880">
    <property type="match status" value="1"/>
</dbReference>
<dbReference type="OrthoDB" id="252901at2"/>
<sequence length="801" mass="90216" precursor="true">MMTRFSSFMFAQSTVPGSVSSSVKTQALETSIDQSWPLAWWILPLVAITLISTVVLIYLRESPRASFFWRMLFATLRASVITIVVLMLLGWTWQQHRTDLPDLVIAIDDSESMSLADHYGNALQPQLRKRLDALSLNDSTRVNLAKMLLLENNHGLVDELSRRYSLKYYVIGRSARPRDVQPDTLETSIRAISARDSSTRLGKTLRDIIDQQRGRPTAGIIVLSDGVTTEGRPLSEAASYASRKGIPLFLVGLGSDQPARDLRISDLVAESTAFVGDLVNFDFQLASESVQGRAIVRLFVAGNPRPVAEQTVNLASPTQSIRLSHRIETEGTFDYTIEVVPQEGEVNRTNNRLTHRVVATEESIRVLLVQAYPNYEFRFLKSTFERELNREKTERSARSFRSVLQEADLEYADTDLSAQRVFPISREELFEYDVIILGDVNPALLSPATLEHIEEFVTERGGSIVMMAGPRYMPMAYQDTPIENLLPMNIASVELPPENVPIRTGQRPQLTPLGTSTSFLQLTDSSTANRTVWSRDLADLRWVARIRELKPGVRTLATFPSDSQYRDSSPLFTLSFVGAGKVVFHATDETHRWRYRHGDRYFARYWIQLVRYLARSSLLGGDRKVELTSDREEYRRGDVVKLRARYFDDRDAPAADDGVTIQLEREGSQRRTITLRRDNASRGLFEATVPQLAEGKYQWTIATPEPAGKPLVKSFEIVSPPGELASVRMDAAAMREAAELSQGKFYTLANVAELTRDLPPGRQVRIESLPPQPLWNLPIVAISIIALLTAEWLLRKRCGLV</sequence>
<keyword evidence="1" id="KW-1133">Transmembrane helix</keyword>
<evidence type="ECO:0000313" key="3">
    <source>
        <dbReference type="EMBL" id="ADB17578.1"/>
    </source>
</evidence>
<evidence type="ECO:0000259" key="2">
    <source>
        <dbReference type="PROSITE" id="PS50234"/>
    </source>
</evidence>
<evidence type="ECO:0000256" key="1">
    <source>
        <dbReference type="SAM" id="Phobius"/>
    </source>
</evidence>
<accession>D2R8N7</accession>
<dbReference type="InterPro" id="IPR036465">
    <property type="entry name" value="vWFA_dom_sf"/>
</dbReference>
<keyword evidence="1" id="KW-0472">Membrane</keyword>
<dbReference type="eggNOG" id="COG2304">
    <property type="taxonomic scope" value="Bacteria"/>
</dbReference>
<keyword evidence="4" id="KW-1185">Reference proteome</keyword>
<keyword evidence="1" id="KW-0812">Transmembrane</keyword>
<dbReference type="PANTHER" id="PTHR37947">
    <property type="entry name" value="BLL2462 PROTEIN"/>
    <property type="match status" value="1"/>
</dbReference>
<dbReference type="STRING" id="530564.Psta_2913"/>
<organism evidence="3 4">
    <name type="scientific">Pirellula staleyi (strain ATCC 27377 / DSM 6068 / ICPB 4128)</name>
    <name type="common">Pirella staleyi</name>
    <dbReference type="NCBI Taxonomy" id="530564"/>
    <lineage>
        <taxon>Bacteria</taxon>
        <taxon>Pseudomonadati</taxon>
        <taxon>Planctomycetota</taxon>
        <taxon>Planctomycetia</taxon>
        <taxon>Pirellulales</taxon>
        <taxon>Pirellulaceae</taxon>
        <taxon>Pirellula</taxon>
    </lineage>
</organism>
<reference evidence="3 4" key="1">
    <citation type="journal article" date="2009" name="Stand. Genomic Sci.">
        <title>Complete genome sequence of Pirellula staleyi type strain (ATCC 27377).</title>
        <authorList>
            <person name="Clum A."/>
            <person name="Tindall B.J."/>
            <person name="Sikorski J."/>
            <person name="Ivanova N."/>
            <person name="Mavrommatis K."/>
            <person name="Lucas S."/>
            <person name="Glavina del Rio T."/>
            <person name="Nolan M."/>
            <person name="Chen F."/>
            <person name="Tice H."/>
            <person name="Pitluck S."/>
            <person name="Cheng J.F."/>
            <person name="Chertkov O."/>
            <person name="Brettin T."/>
            <person name="Han C."/>
            <person name="Detter J.C."/>
            <person name="Kuske C."/>
            <person name="Bruce D."/>
            <person name="Goodwin L."/>
            <person name="Ovchinikova G."/>
            <person name="Pati A."/>
            <person name="Mikhailova N."/>
            <person name="Chen A."/>
            <person name="Palaniappan K."/>
            <person name="Land M."/>
            <person name="Hauser L."/>
            <person name="Chang Y.J."/>
            <person name="Jeffries C.D."/>
            <person name="Chain P."/>
            <person name="Rohde M."/>
            <person name="Goker M."/>
            <person name="Bristow J."/>
            <person name="Eisen J.A."/>
            <person name="Markowitz V."/>
            <person name="Hugenholtz P."/>
            <person name="Kyrpides N.C."/>
            <person name="Klenk H.P."/>
            <person name="Lapidus A."/>
        </authorList>
    </citation>
    <scope>NUCLEOTIDE SEQUENCE [LARGE SCALE GENOMIC DNA]</scope>
    <source>
        <strain evidence="4">ATCC 27377 / DSM 6068 / ICPB 4128</strain>
    </source>
</reference>
<dbReference type="EMBL" id="CP001848">
    <property type="protein sequence ID" value="ADB17578.1"/>
    <property type="molecule type" value="Genomic_DNA"/>
</dbReference>
<dbReference type="SUPFAM" id="SSF53300">
    <property type="entry name" value="vWA-like"/>
    <property type="match status" value="1"/>
</dbReference>
<dbReference type="InterPro" id="IPR002035">
    <property type="entry name" value="VWF_A"/>
</dbReference>
<dbReference type="eggNOG" id="COG5426">
    <property type="taxonomic scope" value="Bacteria"/>
</dbReference>
<proteinExistence type="predicted"/>
<dbReference type="SUPFAM" id="SSF52317">
    <property type="entry name" value="Class I glutamine amidotransferase-like"/>
    <property type="match status" value="1"/>
</dbReference>
<name>D2R8N7_PIRSD</name>
<dbReference type="HOGENOM" id="CLU_013447_1_0_0"/>